<reference evidence="1 2" key="1">
    <citation type="submission" date="2023-11" db="EMBL/GenBank/DDBJ databases">
        <authorList>
            <person name="Xu M."/>
            <person name="Jiang T."/>
        </authorList>
    </citation>
    <scope>NUCLEOTIDE SEQUENCE [LARGE SCALE GENOMIC DNA]</scope>
    <source>
        <strain evidence="1 2">SD</strain>
    </source>
</reference>
<gene>
    <name evidence="1" type="ORF">SK069_00215</name>
</gene>
<dbReference type="GO" id="GO:0016757">
    <property type="term" value="F:glycosyltransferase activity"/>
    <property type="evidence" value="ECO:0007669"/>
    <property type="project" value="UniProtKB-KW"/>
</dbReference>
<dbReference type="Proteomes" id="UP001277761">
    <property type="component" value="Unassembled WGS sequence"/>
</dbReference>
<protein>
    <submittedName>
        <fullName evidence="1">Glycosyltransferase</fullName>
        <ecNumber evidence="1">2.4.-.-</ecNumber>
    </submittedName>
</protein>
<dbReference type="SUPFAM" id="SSF53448">
    <property type="entry name" value="Nucleotide-diphospho-sugar transferases"/>
    <property type="match status" value="1"/>
</dbReference>
<dbReference type="EC" id="2.4.-.-" evidence="1"/>
<accession>A0ABU4VGD6</accession>
<dbReference type="PANTHER" id="PTHR43179">
    <property type="entry name" value="RHAMNOSYLTRANSFERASE WBBL"/>
    <property type="match status" value="1"/>
</dbReference>
<dbReference type="EMBL" id="JAXAVX010000001">
    <property type="protein sequence ID" value="MDX8150001.1"/>
    <property type="molecule type" value="Genomic_DNA"/>
</dbReference>
<evidence type="ECO:0000313" key="2">
    <source>
        <dbReference type="Proteomes" id="UP001277761"/>
    </source>
</evidence>
<comment type="caution">
    <text evidence="1">The sequence shown here is derived from an EMBL/GenBank/DDBJ whole genome shotgun (WGS) entry which is preliminary data.</text>
</comment>
<dbReference type="PANTHER" id="PTHR43179:SF7">
    <property type="entry name" value="RHAMNOSYLTRANSFERASE WBBL"/>
    <property type="match status" value="1"/>
</dbReference>
<dbReference type="Pfam" id="PF13641">
    <property type="entry name" value="Glyco_tranf_2_3"/>
    <property type="match status" value="1"/>
</dbReference>
<dbReference type="InterPro" id="IPR029044">
    <property type="entry name" value="Nucleotide-diphossugar_trans"/>
</dbReference>
<keyword evidence="1" id="KW-0808">Transferase</keyword>
<dbReference type="Gene3D" id="3.90.550.10">
    <property type="entry name" value="Spore Coat Polysaccharide Biosynthesis Protein SpsA, Chain A"/>
    <property type="match status" value="1"/>
</dbReference>
<sequence>MSPPVHVVVVSYRTPQLLERCLGALAPDVASGLATVAVVDNASGDDSPSVARRAGADVVVSSANLGFGAAADVGARRRPDAPWVVVANADVAVRPGALRRLLDAAERDPGAGVLAPRLVTPGGAVQHSVHPFPTVRFSAAFALGLVERSPRLRRQLTLEGSWDPALERRVAWAHGALLLVRGATWRAIGGFDPRMWMYAEDLDLCWRAREAGWATRYVPDAEVLHEVSAATAAAWGDARRRRSLAATYRWIGRRRGWGRAAAVAACNVAGAGGRALAGAAPGRRYHAGWAVDHVRALGPRGSR</sequence>
<name>A0ABU4VGD6_9ACTN</name>
<proteinExistence type="predicted"/>
<keyword evidence="2" id="KW-1185">Reference proteome</keyword>
<organism evidence="1 2">
    <name type="scientific">Patulibacter brassicae</name>
    <dbReference type="NCBI Taxonomy" id="1705717"/>
    <lineage>
        <taxon>Bacteria</taxon>
        <taxon>Bacillati</taxon>
        <taxon>Actinomycetota</taxon>
        <taxon>Thermoleophilia</taxon>
        <taxon>Solirubrobacterales</taxon>
        <taxon>Patulibacteraceae</taxon>
        <taxon>Patulibacter</taxon>
    </lineage>
</organism>
<evidence type="ECO:0000313" key="1">
    <source>
        <dbReference type="EMBL" id="MDX8150001.1"/>
    </source>
</evidence>
<keyword evidence="1" id="KW-0328">Glycosyltransferase</keyword>
<dbReference type="RefSeq" id="WP_319952154.1">
    <property type="nucleotide sequence ID" value="NZ_JAXAVX010000001.1"/>
</dbReference>